<dbReference type="EMBL" id="CP019628">
    <property type="protein sequence ID" value="AQP98650.1"/>
    <property type="molecule type" value="Genomic_DNA"/>
</dbReference>
<organism evidence="2 3">
    <name type="scientific">Pseudoalteromonas aliena</name>
    <dbReference type="NCBI Taxonomy" id="247523"/>
    <lineage>
        <taxon>Bacteria</taxon>
        <taxon>Pseudomonadati</taxon>
        <taxon>Pseudomonadota</taxon>
        <taxon>Gammaproteobacteria</taxon>
        <taxon>Alteromonadales</taxon>
        <taxon>Pseudoalteromonadaceae</taxon>
        <taxon>Pseudoalteromonas</taxon>
    </lineage>
</organism>
<sequence length="247" mass="27855">MKKLSVPLIILFGASFQSLALNEEPHINKYSQTKNVEFVLNSVHKSTLETIIQIANSDKRLDAENENGLKDTFGDLSRKIPYSGVEILNINLSFGEIASTNISLKPTNLTYGRDLKLRSVEFVSQDKNLKARLYSFPEINDSVQPSELYYEFIVSANGTEKFFRLSKDWEVTKATLTKQMKKPSLSGNHTIEVRDGLIDKNLVAAVVNSGVSKSINGWSVKMPLDPKKISRKYNRSWRLVVNTSKHS</sequence>
<evidence type="ECO:0000313" key="3">
    <source>
        <dbReference type="Proteomes" id="UP000188243"/>
    </source>
</evidence>
<name>A0A1Q2GUH2_9GAMM</name>
<accession>A0A1Q2GUH2</accession>
<feature type="signal peptide" evidence="1">
    <location>
        <begin position="1"/>
        <end position="20"/>
    </location>
</feature>
<proteinExistence type="predicted"/>
<evidence type="ECO:0000256" key="1">
    <source>
        <dbReference type="SAM" id="SignalP"/>
    </source>
</evidence>
<gene>
    <name evidence="2" type="ORF">B0W48_01845</name>
</gene>
<dbReference type="KEGG" id="paln:B0W48_01845"/>
<evidence type="ECO:0008006" key="4">
    <source>
        <dbReference type="Google" id="ProtNLM"/>
    </source>
</evidence>
<dbReference type="STRING" id="247523.B0W48_01845"/>
<protein>
    <recommendedName>
        <fullName evidence="4">DUF4139 domain-containing protein</fullName>
    </recommendedName>
</protein>
<dbReference type="RefSeq" id="WP_077535375.1">
    <property type="nucleotide sequence ID" value="NZ_CP019628.1"/>
</dbReference>
<dbReference type="AlphaFoldDB" id="A0A1Q2GUH2"/>
<dbReference type="Proteomes" id="UP000188243">
    <property type="component" value="Chromosome"/>
</dbReference>
<evidence type="ECO:0000313" key="2">
    <source>
        <dbReference type="EMBL" id="AQP98650.1"/>
    </source>
</evidence>
<reference evidence="2 3" key="1">
    <citation type="submission" date="2017-02" db="EMBL/GenBank/DDBJ databases">
        <title>Complete genome sequence of the cold-active Pseudoalteromonas aliena strain EH1 isolated from Arctic seawater.</title>
        <authorList>
            <person name="Kim E."/>
            <person name="Heo E."/>
            <person name="Kim H."/>
            <person name="Kim D."/>
        </authorList>
    </citation>
    <scope>NUCLEOTIDE SEQUENCE [LARGE SCALE GENOMIC DNA]</scope>
    <source>
        <strain evidence="2 3">EH1</strain>
    </source>
</reference>
<feature type="chain" id="PRO_5012681818" description="DUF4139 domain-containing protein" evidence="1">
    <location>
        <begin position="21"/>
        <end position="247"/>
    </location>
</feature>
<keyword evidence="1" id="KW-0732">Signal</keyword>